<name>A0AAN6RNB2_9PEZI</name>
<dbReference type="AlphaFoldDB" id="A0AAN6RNB2"/>
<comment type="caution">
    <text evidence="1">The sequence shown here is derived from an EMBL/GenBank/DDBJ whole genome shotgun (WGS) entry which is preliminary data.</text>
</comment>
<evidence type="ECO:0000313" key="1">
    <source>
        <dbReference type="EMBL" id="KAK3897452.1"/>
    </source>
</evidence>
<reference evidence="1" key="2">
    <citation type="submission" date="2023-05" db="EMBL/GenBank/DDBJ databases">
        <authorList>
            <consortium name="Lawrence Berkeley National Laboratory"/>
            <person name="Steindorff A."/>
            <person name="Hensen N."/>
            <person name="Bonometti L."/>
            <person name="Westerberg I."/>
            <person name="Brannstrom I.O."/>
            <person name="Guillou S."/>
            <person name="Cros-Aarteil S."/>
            <person name="Calhoun S."/>
            <person name="Haridas S."/>
            <person name="Kuo A."/>
            <person name="Mondo S."/>
            <person name="Pangilinan J."/>
            <person name="Riley R."/>
            <person name="Labutti K."/>
            <person name="Andreopoulos B."/>
            <person name="Lipzen A."/>
            <person name="Chen C."/>
            <person name="Yanf M."/>
            <person name="Daum C."/>
            <person name="Ng V."/>
            <person name="Clum A."/>
            <person name="Ohm R."/>
            <person name="Martin F."/>
            <person name="Silar P."/>
            <person name="Natvig D."/>
            <person name="Lalanne C."/>
            <person name="Gautier V."/>
            <person name="Ament-Velasquez S.L."/>
            <person name="Kruys A."/>
            <person name="Hutchinson M.I."/>
            <person name="Powell A.J."/>
            <person name="Barry K."/>
            <person name="Miller A.N."/>
            <person name="Grigoriev I.V."/>
            <person name="Debuchy R."/>
            <person name="Gladieux P."/>
            <person name="Thoren M.H."/>
            <person name="Johannesson H."/>
        </authorList>
    </citation>
    <scope>NUCLEOTIDE SEQUENCE</scope>
    <source>
        <strain evidence="1">CBS 103.79</strain>
    </source>
</reference>
<keyword evidence="2" id="KW-1185">Reference proteome</keyword>
<sequence length="286" mass="32897">MARVRPVRGLPRAHTSLPRRPIPLHVQSSAVFSTKPDPDPTVSLPAAAIQNRAAQQLALLGRREPAPHLVDSGLDPAYAIEEALELYRLSYWGFVLFRCTYRSQEKWEKFVALVQKHARDEFEEAGLLDVYSLMRWTVFEDAAALDGADVVETSRRFAEWVTWGPGWQEILDSVFGVAMARQTFFLHVDEESLESVVDDAKAREKDGYFVTVVRGENILLNALEMDRETGVFYSHEEGRELEEEEMWDMSKRVRIDGLVRLYAALERCPDLWYLLHSRDDYIFEST</sequence>
<accession>A0AAN6RNB2</accession>
<dbReference type="EMBL" id="MU856163">
    <property type="protein sequence ID" value="KAK3897452.1"/>
    <property type="molecule type" value="Genomic_DNA"/>
</dbReference>
<protein>
    <submittedName>
        <fullName evidence="1">Uncharacterized protein</fullName>
    </submittedName>
</protein>
<dbReference type="Proteomes" id="UP001303889">
    <property type="component" value="Unassembled WGS sequence"/>
</dbReference>
<organism evidence="1 2">
    <name type="scientific">Staphylotrichum tortipilum</name>
    <dbReference type="NCBI Taxonomy" id="2831512"/>
    <lineage>
        <taxon>Eukaryota</taxon>
        <taxon>Fungi</taxon>
        <taxon>Dikarya</taxon>
        <taxon>Ascomycota</taxon>
        <taxon>Pezizomycotina</taxon>
        <taxon>Sordariomycetes</taxon>
        <taxon>Sordariomycetidae</taxon>
        <taxon>Sordariales</taxon>
        <taxon>Chaetomiaceae</taxon>
        <taxon>Staphylotrichum</taxon>
    </lineage>
</organism>
<evidence type="ECO:0000313" key="2">
    <source>
        <dbReference type="Proteomes" id="UP001303889"/>
    </source>
</evidence>
<gene>
    <name evidence="1" type="ORF">C8A05DRAFT_19790</name>
</gene>
<proteinExistence type="predicted"/>
<reference evidence="1" key="1">
    <citation type="journal article" date="2023" name="Mol. Phylogenet. Evol.">
        <title>Genome-scale phylogeny and comparative genomics of the fungal order Sordariales.</title>
        <authorList>
            <person name="Hensen N."/>
            <person name="Bonometti L."/>
            <person name="Westerberg I."/>
            <person name="Brannstrom I.O."/>
            <person name="Guillou S."/>
            <person name="Cros-Aarteil S."/>
            <person name="Calhoun S."/>
            <person name="Haridas S."/>
            <person name="Kuo A."/>
            <person name="Mondo S."/>
            <person name="Pangilinan J."/>
            <person name="Riley R."/>
            <person name="LaButti K."/>
            <person name="Andreopoulos B."/>
            <person name="Lipzen A."/>
            <person name="Chen C."/>
            <person name="Yan M."/>
            <person name="Daum C."/>
            <person name="Ng V."/>
            <person name="Clum A."/>
            <person name="Steindorff A."/>
            <person name="Ohm R.A."/>
            <person name="Martin F."/>
            <person name="Silar P."/>
            <person name="Natvig D.O."/>
            <person name="Lalanne C."/>
            <person name="Gautier V."/>
            <person name="Ament-Velasquez S.L."/>
            <person name="Kruys A."/>
            <person name="Hutchinson M.I."/>
            <person name="Powell A.J."/>
            <person name="Barry K."/>
            <person name="Miller A.N."/>
            <person name="Grigoriev I.V."/>
            <person name="Debuchy R."/>
            <person name="Gladieux P."/>
            <person name="Hiltunen Thoren M."/>
            <person name="Johannesson H."/>
        </authorList>
    </citation>
    <scope>NUCLEOTIDE SEQUENCE</scope>
    <source>
        <strain evidence="1">CBS 103.79</strain>
    </source>
</reference>